<dbReference type="GO" id="GO:0071038">
    <property type="term" value="P:TRAMP-dependent tRNA surveillance pathway"/>
    <property type="evidence" value="ECO:0007669"/>
    <property type="project" value="TreeGrafter"/>
</dbReference>
<organism evidence="11 12">
    <name type="scientific">Naematelia encephala</name>
    <dbReference type="NCBI Taxonomy" id="71784"/>
    <lineage>
        <taxon>Eukaryota</taxon>
        <taxon>Fungi</taxon>
        <taxon>Dikarya</taxon>
        <taxon>Basidiomycota</taxon>
        <taxon>Agaricomycotina</taxon>
        <taxon>Tremellomycetes</taxon>
        <taxon>Tremellales</taxon>
        <taxon>Naemateliaceae</taxon>
        <taxon>Naematelia</taxon>
    </lineage>
</organism>
<feature type="compositionally biased region" description="Basic and acidic residues" evidence="9">
    <location>
        <begin position="696"/>
        <end position="709"/>
    </location>
</feature>
<evidence type="ECO:0000256" key="8">
    <source>
        <dbReference type="PROSITE-ProRule" id="PRU00047"/>
    </source>
</evidence>
<accession>A0A1Y2BH18</accession>
<feature type="region of interest" description="Disordered" evidence="9">
    <location>
        <begin position="20"/>
        <end position="44"/>
    </location>
</feature>
<feature type="domain" description="CCHC-type" evidence="10">
    <location>
        <begin position="264"/>
        <end position="277"/>
    </location>
</feature>
<dbReference type="GO" id="GO:0003723">
    <property type="term" value="F:RNA binding"/>
    <property type="evidence" value="ECO:0007669"/>
    <property type="project" value="TreeGrafter"/>
</dbReference>
<dbReference type="GO" id="GO:0071037">
    <property type="term" value="P:nuclear polyadenylation-dependent snRNA catabolic process"/>
    <property type="evidence" value="ECO:0007669"/>
    <property type="project" value="TreeGrafter"/>
</dbReference>
<dbReference type="EMBL" id="MCFC01000004">
    <property type="protein sequence ID" value="ORY34092.1"/>
    <property type="molecule type" value="Genomic_DNA"/>
</dbReference>
<dbReference type="GO" id="GO:0071031">
    <property type="term" value="P:nuclear mRNA surveillance of mRNA 3'-end processing"/>
    <property type="evidence" value="ECO:0007669"/>
    <property type="project" value="TreeGrafter"/>
</dbReference>
<dbReference type="SUPFAM" id="SSF57756">
    <property type="entry name" value="Retrovirus zinc finger-like domains"/>
    <property type="match status" value="2"/>
</dbReference>
<sequence>MVTPTSSVKVRQKAMIPLTPITPIAGPSRTRTKAKRRKKAVSKTPITAGSIIDLTGEDEEDGAIRFLGGEDLDDAVSVASTPNGGGPSRTKSPGLYTPVSFTPLASSLGSLGRKNRTSPIETVNPPYPSDKVSLNDSVLKNGSPPVEDGGHFDPPALFGTSMMPEPVELGPDTAEVQVELRPIAEDSTTKSDKETGLLLPANVMLESDPAADEQDGPPSSPIEGVHFLDDQVTRGAQRYFDPSAPATTDEQAAFLATADQAKICKRCKKPGHHARNCTHVMCHLCGAIDEHERKDCPMGLVCFNCGQRGHKNTDCTQSRAGSSRHGCTLCGDSGHLTGNCPTVWRTYIYHSTSHLESHRATRLTYTNWHREAAGGHPSERWCYNCAHEGHLGDDCPRRRGSLARVTFASAFSAEVANSGPFQLAKPAKGTHLHFDDELEGQTAEFAGLGAGKKGKEKAKRKLEALEREADNEEGDWFSSKRKGRNGMNESGTDEEEEESWMNRPTNARILAIRGTATPTSLRPQGGGRGGKPWDSTPRRHPFSVVGLPASVPGRRSAAVNGDTDSPSIRASKGRGGKFENGINNSSRTNLNFPPTPISATSTPTNPKVKAKNKAKRKSQLDSNSVVDISLDTPVKSIPQDSPIQSIGRRARKKKRAEGGGEGASRGEGGERDWEGEWRRSGAGGGNVSTWGGEMDVWEKEKEKDKEKNIGKVKGQRYTGGY</sequence>
<dbReference type="Gene3D" id="4.10.60.10">
    <property type="entry name" value="Zinc finger, CCHC-type"/>
    <property type="match status" value="2"/>
</dbReference>
<evidence type="ECO:0000313" key="12">
    <source>
        <dbReference type="Proteomes" id="UP000193986"/>
    </source>
</evidence>
<keyword evidence="6" id="KW-0862">Zinc</keyword>
<evidence type="ECO:0000256" key="6">
    <source>
        <dbReference type="ARBA" id="ARBA00022833"/>
    </source>
</evidence>
<comment type="caution">
    <text evidence="11">The sequence shown here is derived from an EMBL/GenBank/DDBJ whole genome shotgun (WGS) entry which is preliminary data.</text>
</comment>
<feature type="compositionally biased region" description="Low complexity" evidence="9">
    <location>
        <begin position="597"/>
        <end position="607"/>
    </location>
</feature>
<feature type="region of interest" description="Disordered" evidence="9">
    <location>
        <begin position="449"/>
        <end position="721"/>
    </location>
</feature>
<dbReference type="InParanoid" id="A0A1Y2BH18"/>
<feature type="region of interest" description="Disordered" evidence="9">
    <location>
        <begin position="107"/>
        <end position="131"/>
    </location>
</feature>
<keyword evidence="4" id="KW-0677">Repeat</keyword>
<evidence type="ECO:0000256" key="1">
    <source>
        <dbReference type="ARBA" id="ARBA00004123"/>
    </source>
</evidence>
<comment type="subcellular location">
    <subcellularLocation>
        <location evidence="1">Nucleus</location>
    </subcellularLocation>
</comment>
<keyword evidence="2" id="KW-0507">mRNA processing</keyword>
<evidence type="ECO:0000256" key="7">
    <source>
        <dbReference type="ARBA" id="ARBA00023242"/>
    </source>
</evidence>
<dbReference type="Pfam" id="PF00098">
    <property type="entry name" value="zf-CCHC"/>
    <property type="match status" value="1"/>
</dbReference>
<evidence type="ECO:0000313" key="11">
    <source>
        <dbReference type="EMBL" id="ORY34092.1"/>
    </source>
</evidence>
<dbReference type="OrthoDB" id="7608935at2759"/>
<dbReference type="GO" id="GO:0071035">
    <property type="term" value="P:nuclear polyadenylation-dependent rRNA catabolic process"/>
    <property type="evidence" value="ECO:0007669"/>
    <property type="project" value="TreeGrafter"/>
</dbReference>
<dbReference type="GO" id="GO:0031499">
    <property type="term" value="C:TRAMP complex"/>
    <property type="evidence" value="ECO:0007669"/>
    <property type="project" value="TreeGrafter"/>
</dbReference>
<dbReference type="InterPro" id="IPR036875">
    <property type="entry name" value="Znf_CCHC_sf"/>
</dbReference>
<feature type="compositionally biased region" description="Polar residues" evidence="9">
    <location>
        <begin position="581"/>
        <end position="592"/>
    </location>
</feature>
<gene>
    <name evidence="11" type="ORF">BCR39DRAFT_518431</name>
</gene>
<dbReference type="InterPro" id="IPR051644">
    <property type="entry name" value="TRAMP_AT-DNA-binding"/>
</dbReference>
<dbReference type="PANTHER" id="PTHR46543:SF1">
    <property type="entry name" value="ZINC FINGER CCHC DOMAIN-CONTAINING PROTEIN 7"/>
    <property type="match status" value="1"/>
</dbReference>
<evidence type="ECO:0000256" key="2">
    <source>
        <dbReference type="ARBA" id="ARBA00022664"/>
    </source>
</evidence>
<feature type="domain" description="CCHC-type" evidence="10">
    <location>
        <begin position="302"/>
        <end position="317"/>
    </location>
</feature>
<dbReference type="GO" id="GO:0008270">
    <property type="term" value="F:zinc ion binding"/>
    <property type="evidence" value="ECO:0007669"/>
    <property type="project" value="UniProtKB-KW"/>
</dbReference>
<dbReference type="AlphaFoldDB" id="A0A1Y2BH18"/>
<protein>
    <recommendedName>
        <fullName evidence="10">CCHC-type domain-containing protein</fullName>
    </recommendedName>
</protein>
<evidence type="ECO:0000256" key="3">
    <source>
        <dbReference type="ARBA" id="ARBA00022723"/>
    </source>
</evidence>
<feature type="domain" description="CCHC-type" evidence="10">
    <location>
        <begin position="327"/>
        <end position="341"/>
    </location>
</feature>
<feature type="compositionally biased region" description="Basic residues" evidence="9">
    <location>
        <begin position="608"/>
        <end position="617"/>
    </location>
</feature>
<keyword evidence="7" id="KW-0539">Nucleus</keyword>
<feature type="domain" description="CCHC-type" evidence="10">
    <location>
        <begin position="382"/>
        <end position="397"/>
    </location>
</feature>
<dbReference type="GO" id="GO:0006397">
    <property type="term" value="P:mRNA processing"/>
    <property type="evidence" value="ECO:0007669"/>
    <property type="project" value="UniProtKB-KW"/>
</dbReference>
<evidence type="ECO:0000256" key="5">
    <source>
        <dbReference type="ARBA" id="ARBA00022771"/>
    </source>
</evidence>
<dbReference type="Proteomes" id="UP000193986">
    <property type="component" value="Unassembled WGS sequence"/>
</dbReference>
<dbReference type="STRING" id="71784.A0A1Y2BH18"/>
<dbReference type="SMART" id="SM00343">
    <property type="entry name" value="ZnF_C2HC"/>
    <property type="match status" value="5"/>
</dbReference>
<dbReference type="PROSITE" id="PS50158">
    <property type="entry name" value="ZF_CCHC"/>
    <property type="match status" value="4"/>
</dbReference>
<dbReference type="InterPro" id="IPR001878">
    <property type="entry name" value="Znf_CCHC"/>
</dbReference>
<evidence type="ECO:0000256" key="9">
    <source>
        <dbReference type="SAM" id="MobiDB-lite"/>
    </source>
</evidence>
<dbReference type="GO" id="GO:0071036">
    <property type="term" value="P:nuclear polyadenylation-dependent snoRNA catabolic process"/>
    <property type="evidence" value="ECO:0007669"/>
    <property type="project" value="TreeGrafter"/>
</dbReference>
<evidence type="ECO:0000256" key="4">
    <source>
        <dbReference type="ARBA" id="ARBA00022737"/>
    </source>
</evidence>
<feature type="compositionally biased region" description="Basic and acidic residues" evidence="9">
    <location>
        <begin position="667"/>
        <end position="679"/>
    </location>
</feature>
<keyword evidence="5 8" id="KW-0863">Zinc-finger</keyword>
<keyword evidence="12" id="KW-1185">Reference proteome</keyword>
<feature type="compositionally biased region" description="Basic residues" evidence="9">
    <location>
        <begin position="30"/>
        <end position="41"/>
    </location>
</feature>
<evidence type="ECO:0000259" key="10">
    <source>
        <dbReference type="PROSITE" id="PS50158"/>
    </source>
</evidence>
<dbReference type="PANTHER" id="PTHR46543">
    <property type="entry name" value="ZINC FINGER CCHC DOMAIN-CONTAINING PROTEIN 7"/>
    <property type="match status" value="1"/>
</dbReference>
<reference evidence="11 12" key="1">
    <citation type="submission" date="2016-07" db="EMBL/GenBank/DDBJ databases">
        <title>Pervasive Adenine N6-methylation of Active Genes in Fungi.</title>
        <authorList>
            <consortium name="DOE Joint Genome Institute"/>
            <person name="Mondo S.J."/>
            <person name="Dannebaum R.O."/>
            <person name="Kuo R.C."/>
            <person name="Labutti K."/>
            <person name="Haridas S."/>
            <person name="Kuo A."/>
            <person name="Salamov A."/>
            <person name="Ahrendt S.R."/>
            <person name="Lipzen A."/>
            <person name="Sullivan W."/>
            <person name="Andreopoulos W.B."/>
            <person name="Clum A."/>
            <person name="Lindquist E."/>
            <person name="Daum C."/>
            <person name="Ramamoorthy G.K."/>
            <person name="Gryganskyi A."/>
            <person name="Culley D."/>
            <person name="Magnuson J.K."/>
            <person name="James T.Y."/>
            <person name="O'Malley M.A."/>
            <person name="Stajich J.E."/>
            <person name="Spatafora J.W."/>
            <person name="Visel A."/>
            <person name="Grigoriev I.V."/>
        </authorList>
    </citation>
    <scope>NUCLEOTIDE SEQUENCE [LARGE SCALE GENOMIC DNA]</scope>
    <source>
        <strain evidence="11 12">68-887.2</strain>
    </source>
</reference>
<name>A0A1Y2BH18_9TREE</name>
<proteinExistence type="predicted"/>
<dbReference type="GO" id="GO:0071039">
    <property type="term" value="P:nuclear polyadenylation-dependent CUT catabolic process"/>
    <property type="evidence" value="ECO:0007669"/>
    <property type="project" value="TreeGrafter"/>
</dbReference>
<keyword evidence="3" id="KW-0479">Metal-binding</keyword>